<dbReference type="AlphaFoldDB" id="A0A084XWG8"/>
<name>A0A084XWG8_9PROT</name>
<evidence type="ECO:0000313" key="7">
    <source>
        <dbReference type="EMBL" id="KFB66812.1"/>
    </source>
</evidence>
<organism evidence="7 8">
    <name type="scientific">Candidatus Accumulibacter vicinus</name>
    <dbReference type="NCBI Taxonomy" id="2954382"/>
    <lineage>
        <taxon>Bacteria</taxon>
        <taxon>Pseudomonadati</taxon>
        <taxon>Pseudomonadota</taxon>
        <taxon>Betaproteobacteria</taxon>
        <taxon>Candidatus Accumulibacter</taxon>
    </lineage>
</organism>
<gene>
    <name evidence="7" type="ORF">CAPSK01_003750</name>
</gene>
<comment type="function">
    <text evidence="4">The branched-chain alpha-keto dehydrogenase complex catalyzes the overall conversion of alpha-keto acids to acyl-CoA and CO(2). It contains multiple copies of three enzymatic components: branched-chain alpha-keto acid decarboxylase (E1), lipoamide acyltransferase (E2) and lipoamide dehydrogenase (E3).</text>
</comment>
<dbReference type="SUPFAM" id="SSF52518">
    <property type="entry name" value="Thiamin diphosphate-binding fold (THDP-binding)"/>
    <property type="match status" value="1"/>
</dbReference>
<protein>
    <recommendedName>
        <fullName evidence="4">2-oxoisovalerate dehydrogenase subunit alpha</fullName>
        <ecNumber evidence="4">1.2.4.4</ecNumber>
    </recommendedName>
    <alternativeName>
        <fullName evidence="4">Branched-chain alpha-keto acid dehydrogenase E1 component alpha chain</fullName>
    </alternativeName>
</protein>
<accession>A0A084XWG8</accession>
<dbReference type="PANTHER" id="PTHR43380:SF1">
    <property type="entry name" value="2-OXOISOVALERATE DEHYDROGENASE SUBUNIT ALPHA, MITOCHONDRIAL"/>
    <property type="match status" value="1"/>
</dbReference>
<dbReference type="Proteomes" id="UP000019812">
    <property type="component" value="Unassembled WGS sequence"/>
</dbReference>
<proteinExistence type="inferred from homology"/>
<keyword evidence="7" id="KW-0670">Pyruvate</keyword>
<evidence type="ECO:0000256" key="1">
    <source>
        <dbReference type="ARBA" id="ARBA00001964"/>
    </source>
</evidence>
<evidence type="ECO:0000259" key="6">
    <source>
        <dbReference type="Pfam" id="PF00676"/>
    </source>
</evidence>
<evidence type="ECO:0000256" key="4">
    <source>
        <dbReference type="RuleBase" id="RU365014"/>
    </source>
</evidence>
<feature type="compositionally biased region" description="Low complexity" evidence="5">
    <location>
        <begin position="139"/>
        <end position="150"/>
    </location>
</feature>
<evidence type="ECO:0000256" key="2">
    <source>
        <dbReference type="ARBA" id="ARBA00023002"/>
    </source>
</evidence>
<dbReference type="EC" id="1.2.4.4" evidence="4"/>
<comment type="similarity">
    <text evidence="4">Belongs to the BCKDHA family.</text>
</comment>
<keyword evidence="3 4" id="KW-0786">Thiamine pyrophosphate</keyword>
<evidence type="ECO:0000256" key="5">
    <source>
        <dbReference type="SAM" id="MobiDB-lite"/>
    </source>
</evidence>
<reference evidence="7 8" key="1">
    <citation type="submission" date="2014-07" db="EMBL/GenBank/DDBJ databases">
        <title>Expanding our view of genomic diversity in Candidatus Accumulibacter clades.</title>
        <authorList>
            <person name="Skennerton C.T."/>
            <person name="Barr J.J."/>
            <person name="Slater F.R."/>
            <person name="Bond P.L."/>
            <person name="Tyson G.W."/>
        </authorList>
    </citation>
    <scope>NUCLEOTIDE SEQUENCE [LARGE SCALE GENOMIC DNA]</scope>
    <source>
        <strain evidence="8">SK-01</strain>
    </source>
</reference>
<dbReference type="InterPro" id="IPR001017">
    <property type="entry name" value="DH_E1"/>
</dbReference>
<dbReference type="GO" id="GO:0009083">
    <property type="term" value="P:branched-chain amino acid catabolic process"/>
    <property type="evidence" value="ECO:0007669"/>
    <property type="project" value="TreeGrafter"/>
</dbReference>
<evidence type="ECO:0000256" key="3">
    <source>
        <dbReference type="ARBA" id="ARBA00023052"/>
    </source>
</evidence>
<comment type="catalytic activity">
    <reaction evidence="4">
        <text>N(6)-[(R)-lipoyl]-L-lysyl-[protein] + 3-methyl-2-oxobutanoate + H(+) = N(6)-[(R)-S(8)-2-methylpropanoyldihydrolipoyl]-L-lysyl-[protein] + CO2</text>
        <dbReference type="Rhea" id="RHEA:13457"/>
        <dbReference type="Rhea" id="RHEA-COMP:10474"/>
        <dbReference type="Rhea" id="RHEA-COMP:10497"/>
        <dbReference type="ChEBI" id="CHEBI:11851"/>
        <dbReference type="ChEBI" id="CHEBI:15378"/>
        <dbReference type="ChEBI" id="CHEBI:16526"/>
        <dbReference type="ChEBI" id="CHEBI:83099"/>
        <dbReference type="ChEBI" id="CHEBI:83142"/>
        <dbReference type="EC" id="1.2.4.4"/>
    </reaction>
</comment>
<feature type="region of interest" description="Disordered" evidence="5">
    <location>
        <begin position="106"/>
        <end position="169"/>
    </location>
</feature>
<dbReference type="STRING" id="1457154.CAPSK01_003750"/>
<dbReference type="GO" id="GO:0003863">
    <property type="term" value="F:branched-chain 2-oxo acid dehydrogenase activity"/>
    <property type="evidence" value="ECO:0007669"/>
    <property type="project" value="UniProtKB-EC"/>
</dbReference>
<dbReference type="EMBL" id="JDSS02000037">
    <property type="protein sequence ID" value="KFB66812.1"/>
    <property type="molecule type" value="Genomic_DNA"/>
</dbReference>
<dbReference type="PANTHER" id="PTHR43380">
    <property type="entry name" value="2-OXOISOVALERATE DEHYDROGENASE SUBUNIT ALPHA, MITOCHONDRIAL"/>
    <property type="match status" value="1"/>
</dbReference>
<comment type="caution">
    <text evidence="7">The sequence shown here is derived from an EMBL/GenBank/DDBJ whole genome shotgun (WGS) entry which is preliminary data.</text>
</comment>
<evidence type="ECO:0000313" key="8">
    <source>
        <dbReference type="Proteomes" id="UP000019812"/>
    </source>
</evidence>
<feature type="domain" description="Dehydrogenase E1 component" evidence="6">
    <location>
        <begin position="2"/>
        <end position="106"/>
    </location>
</feature>
<keyword evidence="2 4" id="KW-0560">Oxidoreductase</keyword>
<dbReference type="InterPro" id="IPR029061">
    <property type="entry name" value="THDP-binding"/>
</dbReference>
<dbReference type="Pfam" id="PF00676">
    <property type="entry name" value="E1_dh"/>
    <property type="match status" value="1"/>
</dbReference>
<dbReference type="InterPro" id="IPR050771">
    <property type="entry name" value="Alpha-ketoacid_DH_E1_comp"/>
</dbReference>
<comment type="cofactor">
    <cofactor evidence="1 4">
        <name>thiamine diphosphate</name>
        <dbReference type="ChEBI" id="CHEBI:58937"/>
    </cofactor>
</comment>
<dbReference type="Gene3D" id="3.40.50.970">
    <property type="match status" value="1"/>
</dbReference>
<sequence>MRVDGADFIDSYKGLKKAITYVRKNRAPILVHANCPLLGHHTSGVRKEWYRGEDLDVQQLNDPIVKFEKWLSASGETEKTLSDIRKIAYEKVAHDYQQAIKAADPDVEDFDSHEFAPTPVTEEKGERLPKGAGPRNAFSSSSYQSASPPQRAIQVGSRSPIENDRQGSECSEWISDHGCAATKPDQQAACSAITLTEVVIK</sequence>